<dbReference type="PANTHER" id="PTHR30188:SF3">
    <property type="entry name" value="ABC TRANSPORTER PERMEASE"/>
    <property type="match status" value="1"/>
</dbReference>
<feature type="transmembrane region" description="Helical" evidence="1">
    <location>
        <begin position="172"/>
        <end position="190"/>
    </location>
</feature>
<dbReference type="Proteomes" id="UP000295135">
    <property type="component" value="Unassembled WGS sequence"/>
</dbReference>
<evidence type="ECO:0000313" key="2">
    <source>
        <dbReference type="EMBL" id="TCS69475.1"/>
    </source>
</evidence>
<feature type="transmembrane region" description="Helical" evidence="1">
    <location>
        <begin position="274"/>
        <end position="295"/>
    </location>
</feature>
<dbReference type="RefSeq" id="WP_126458212.1">
    <property type="nucleotide sequence ID" value="NZ_AP018721.1"/>
</dbReference>
<keyword evidence="1" id="KW-0997">Cell inner membrane</keyword>
<feature type="transmembrane region" description="Helical" evidence="1">
    <location>
        <begin position="246"/>
        <end position="267"/>
    </location>
</feature>
<comment type="similarity">
    <text evidence="1">Belongs to the MlaE permease family.</text>
</comment>
<dbReference type="AlphaFoldDB" id="A0A4R3JTB6"/>
<organism evidence="2 3">
    <name type="scientific">Sulfuritortus calidifontis</name>
    <dbReference type="NCBI Taxonomy" id="1914471"/>
    <lineage>
        <taxon>Bacteria</taxon>
        <taxon>Pseudomonadati</taxon>
        <taxon>Pseudomonadota</taxon>
        <taxon>Betaproteobacteria</taxon>
        <taxon>Nitrosomonadales</taxon>
        <taxon>Thiobacillaceae</taxon>
        <taxon>Sulfuritortus</taxon>
    </lineage>
</organism>
<comment type="subcellular location">
    <subcellularLocation>
        <location evidence="1">Cell inner membrane</location>
        <topology evidence="1">Multi-pass membrane protein</topology>
    </subcellularLocation>
</comment>
<dbReference type="EMBL" id="SLZY01000020">
    <property type="protein sequence ID" value="TCS69475.1"/>
    <property type="molecule type" value="Genomic_DNA"/>
</dbReference>
<dbReference type="PANTHER" id="PTHR30188">
    <property type="entry name" value="ABC TRANSPORTER PERMEASE PROTEIN-RELATED"/>
    <property type="match status" value="1"/>
</dbReference>
<dbReference type="InterPro" id="IPR003453">
    <property type="entry name" value="ABC_MlaE_roteobac"/>
</dbReference>
<dbReference type="GO" id="GO:0043190">
    <property type="term" value="C:ATP-binding cassette (ABC) transporter complex"/>
    <property type="evidence" value="ECO:0007669"/>
    <property type="project" value="InterPro"/>
</dbReference>
<evidence type="ECO:0000256" key="1">
    <source>
        <dbReference type="RuleBase" id="RU362044"/>
    </source>
</evidence>
<keyword evidence="1" id="KW-0812">Transmembrane</keyword>
<keyword evidence="1" id="KW-1003">Cell membrane</keyword>
<dbReference type="GO" id="GO:0005548">
    <property type="term" value="F:phospholipid transporter activity"/>
    <property type="evidence" value="ECO:0007669"/>
    <property type="project" value="TreeGrafter"/>
</dbReference>
<feature type="transmembrane region" description="Helical" evidence="1">
    <location>
        <begin position="346"/>
        <end position="373"/>
    </location>
</feature>
<dbReference type="OrthoDB" id="9810518at2"/>
<evidence type="ECO:0000313" key="3">
    <source>
        <dbReference type="Proteomes" id="UP000295135"/>
    </source>
</evidence>
<keyword evidence="1" id="KW-0472">Membrane</keyword>
<dbReference type="Pfam" id="PF02405">
    <property type="entry name" value="MlaE"/>
    <property type="match status" value="1"/>
</dbReference>
<gene>
    <name evidence="2" type="ORF">EDC61_12036</name>
</gene>
<feature type="transmembrane region" description="Helical" evidence="1">
    <location>
        <begin position="315"/>
        <end position="334"/>
    </location>
</feature>
<accession>A0A4R3JTB6</accession>
<dbReference type="NCBIfam" id="TIGR00056">
    <property type="entry name" value="MlaE family lipid ABC transporter permease subunit"/>
    <property type="match status" value="1"/>
</dbReference>
<keyword evidence="1" id="KW-1133">Transmembrane helix</keyword>
<feature type="transmembrane region" description="Helical" evidence="1">
    <location>
        <begin position="202"/>
        <end position="226"/>
    </location>
</feature>
<protein>
    <submittedName>
        <fullName evidence="2">Phospholipid/cholesterol/gamma-HCH transport system permease protein</fullName>
    </submittedName>
</protein>
<sequence length="378" mass="40640">MGAQAAASTPWHQLRQEAAGCTLSLRGRWCLDELAVLDAAIPGLSIPRDAIVTLDGSELAALDSAGAMLLVRRLWQAGVAWANVRFQAIPPRQVELLNLVDERFEQAVYQPRQELGRLARLGRWVSMQLSDAHSRLRFLGHAAATFAHALYQPRQMRPRELFVQLEQVGLRAIPIVMAMNFLIGMVIAYLTGIQIQKFGANIFIVDAASLGIFRELAPVLVAVLLAGRSGAAFTAQIGAMKVADEIAAIITLGLSAFQVLVLPRLLALVLVMPLLTFVGGLAGIYGAMLVADVQLDIGHLAFLERMQAVLKMKTVIIGLGKAPFFAAAIGLIACHNGLRVSRDARSVGLATTATVVQSIVAVIVIDAFFAILLSELDL</sequence>
<name>A0A4R3JTB6_9PROT</name>
<reference evidence="2 3" key="1">
    <citation type="submission" date="2019-03" db="EMBL/GenBank/DDBJ databases">
        <title>Genomic Encyclopedia of Type Strains, Phase IV (KMG-IV): sequencing the most valuable type-strain genomes for metagenomic binning, comparative biology and taxonomic classification.</title>
        <authorList>
            <person name="Goeker M."/>
        </authorList>
    </citation>
    <scope>NUCLEOTIDE SEQUENCE [LARGE SCALE GENOMIC DNA]</scope>
    <source>
        <strain evidence="2 3">DSM 103923</strain>
    </source>
</reference>
<comment type="caution">
    <text evidence="2">The sequence shown here is derived from an EMBL/GenBank/DDBJ whole genome shotgun (WGS) entry which is preliminary data.</text>
</comment>
<dbReference type="InterPro" id="IPR030802">
    <property type="entry name" value="Permease_MalE"/>
</dbReference>
<keyword evidence="3" id="KW-1185">Reference proteome</keyword>
<proteinExistence type="inferred from homology"/>